<dbReference type="AlphaFoldDB" id="F2UJR4"/>
<keyword evidence="6 10" id="KW-0560">Oxidoreductase</keyword>
<dbReference type="PROSITE" id="PS00438">
    <property type="entry name" value="CATALASE_2"/>
    <property type="match status" value="1"/>
</dbReference>
<dbReference type="InterPro" id="IPR040333">
    <property type="entry name" value="Catalase_3"/>
</dbReference>
<accession>F2UJR4</accession>
<dbReference type="CDD" id="cd08156">
    <property type="entry name" value="catalase_clade_3"/>
    <property type="match status" value="1"/>
</dbReference>
<dbReference type="CDD" id="cd00821">
    <property type="entry name" value="PH"/>
    <property type="match status" value="1"/>
</dbReference>
<dbReference type="InterPro" id="IPR011614">
    <property type="entry name" value="Catalase_core"/>
</dbReference>
<dbReference type="EMBL" id="GL832977">
    <property type="protein sequence ID" value="EGD77363.1"/>
    <property type="molecule type" value="Genomic_DNA"/>
</dbReference>
<organism evidence="14">
    <name type="scientific">Salpingoeca rosetta (strain ATCC 50818 / BSB-021)</name>
    <dbReference type="NCBI Taxonomy" id="946362"/>
    <lineage>
        <taxon>Eukaryota</taxon>
        <taxon>Choanoflagellata</taxon>
        <taxon>Craspedida</taxon>
        <taxon>Salpingoecidae</taxon>
        <taxon>Salpingoeca</taxon>
    </lineage>
</organism>
<dbReference type="InterPro" id="IPR018028">
    <property type="entry name" value="Catalase"/>
</dbReference>
<dbReference type="GO" id="GO:0005737">
    <property type="term" value="C:cytoplasm"/>
    <property type="evidence" value="ECO:0007669"/>
    <property type="project" value="TreeGrafter"/>
</dbReference>
<keyword evidence="8 10" id="KW-0376">Hydrogen peroxide</keyword>
<evidence type="ECO:0000256" key="5">
    <source>
        <dbReference type="ARBA" id="ARBA00022723"/>
    </source>
</evidence>
<dbReference type="Proteomes" id="UP000007799">
    <property type="component" value="Unassembled WGS sequence"/>
</dbReference>
<dbReference type="GO" id="GO:0042744">
    <property type="term" value="P:hydrogen peroxide catabolic process"/>
    <property type="evidence" value="ECO:0007669"/>
    <property type="project" value="UniProtKB-KW"/>
</dbReference>
<evidence type="ECO:0000313" key="14">
    <source>
        <dbReference type="Proteomes" id="UP000007799"/>
    </source>
</evidence>
<evidence type="ECO:0000256" key="4">
    <source>
        <dbReference type="ARBA" id="ARBA00022617"/>
    </source>
</evidence>
<reference evidence="13" key="1">
    <citation type="submission" date="2009-08" db="EMBL/GenBank/DDBJ databases">
        <title>Annotation of Salpingoeca rosetta.</title>
        <authorList>
            <consortium name="The Broad Institute Genome Sequencing Platform"/>
            <person name="Russ C."/>
            <person name="Cuomo C."/>
            <person name="Burger G."/>
            <person name="Gray M.W."/>
            <person name="Holland P.W.H."/>
            <person name="King N."/>
            <person name="Lang F.B.F."/>
            <person name="Roger A.J."/>
            <person name="Ruiz-Trillo I."/>
            <person name="Young S.K."/>
            <person name="Zeng Q."/>
            <person name="Gargeya S."/>
            <person name="Alvarado L."/>
            <person name="Berlin A."/>
            <person name="Chapman S.B."/>
            <person name="Chen Z."/>
            <person name="Freedman E."/>
            <person name="Gellesch M."/>
            <person name="Goldberg J."/>
            <person name="Griggs A."/>
            <person name="Gujja S."/>
            <person name="Heilman E."/>
            <person name="Heiman D."/>
            <person name="Howarth C."/>
            <person name="Mehta T."/>
            <person name="Neiman D."/>
            <person name="Pearson M."/>
            <person name="Roberts A."/>
            <person name="Saif S."/>
            <person name="Shea T."/>
            <person name="Shenoy N."/>
            <person name="Sisk P."/>
            <person name="Stolte C."/>
            <person name="Sykes S."/>
            <person name="White J."/>
            <person name="Yandava C."/>
            <person name="Haas B."/>
            <person name="Nusbaum C."/>
            <person name="Birren B."/>
        </authorList>
    </citation>
    <scope>NUCLEOTIDE SEQUENCE [LARGE SCALE GENOMIC DNA]</scope>
    <source>
        <strain evidence="13">ATCC 50818</strain>
    </source>
</reference>
<keyword evidence="5 10" id="KW-0479">Metal-binding</keyword>
<dbReference type="GeneID" id="16071265"/>
<evidence type="ECO:0000256" key="11">
    <source>
        <dbReference type="RuleBase" id="RU004142"/>
    </source>
</evidence>
<dbReference type="eggNOG" id="KOG0047">
    <property type="taxonomic scope" value="Eukaryota"/>
</dbReference>
<evidence type="ECO:0000256" key="6">
    <source>
        <dbReference type="ARBA" id="ARBA00023002"/>
    </source>
</evidence>
<dbReference type="PROSITE" id="PS51402">
    <property type="entry name" value="CATALASE_3"/>
    <property type="match status" value="1"/>
</dbReference>
<dbReference type="Pfam" id="PF00169">
    <property type="entry name" value="PH"/>
    <property type="match status" value="1"/>
</dbReference>
<dbReference type="PRINTS" id="PR00067">
    <property type="entry name" value="CATALASE"/>
</dbReference>
<dbReference type="SUPFAM" id="SSF56634">
    <property type="entry name" value="Heme-dependent catalase-like"/>
    <property type="match status" value="1"/>
</dbReference>
<dbReference type="STRING" id="946362.F2UJR4"/>
<dbReference type="PROSITE" id="PS00437">
    <property type="entry name" value="CATALASE_1"/>
    <property type="match status" value="1"/>
</dbReference>
<evidence type="ECO:0000313" key="13">
    <source>
        <dbReference type="EMBL" id="EGD77363.1"/>
    </source>
</evidence>
<keyword evidence="7 10" id="KW-0408">Iron</keyword>
<feature type="domain" description="PH" evidence="12">
    <location>
        <begin position="1"/>
        <end position="113"/>
    </location>
</feature>
<dbReference type="SMART" id="SM00233">
    <property type="entry name" value="PH"/>
    <property type="match status" value="1"/>
</dbReference>
<dbReference type="GO" id="GO:0004096">
    <property type="term" value="F:catalase activity"/>
    <property type="evidence" value="ECO:0007669"/>
    <property type="project" value="UniProtKB-EC"/>
</dbReference>
<sequence>MPTVSGYLTKLGYKSGKWQSRFFVLDDTALRYYTEQNGQLKGEILVSTITSAEAVKPGCQVAPDASTTAPKKPVGPFCLKITTQVKGTRTFYFLASSKEEQLKWIKALLPNKEDGKGDRPSCPYATSINGAPLADPQYALRAGVRGPLLLQDWQLVEKHTQFNRERIPERIVHAKGSGAFGTFTVTQDLSKFTKAKFLNEVGKKTEVFIRFSTVAGELGAADAERDVRGVAMKFYTEEGNWDLVGNNTPVFFIRDPSLFPDFIHTQKRDPRTNMRSNEAAWKFWSEHPESLHQVTILMSDRGIPTGYRFMNAYGSHTYSFINKDDERFYVKFHFKTQQGHKHYTNAEAAKVVGGDRESSQRDLYEAIELGDFPRWKCYVQVMTEDEAGACPFDPFDLTKVWPHSMYPLHELGFLELNRNPDNYFAEVEQAAFAPKNTVPGLGHSPDPMLQMRIFSYMDAQNYRLGINHNQLPVNRARCPIFCPQYRSGHMSLGEIKDANFNPDAKVNSMLEPPLKLEGDAFRPVPKNPDDYTQPGNLFRLFDQDQRNRLFNNIADAMEGVSKEVMEKQIEHFSRCDPAYGAGVRDAIQRRSK</sequence>
<dbReference type="OrthoDB" id="6880011at2759"/>
<evidence type="ECO:0000256" key="3">
    <source>
        <dbReference type="ARBA" id="ARBA00022559"/>
    </source>
</evidence>
<dbReference type="OMA" id="QERMVWH"/>
<gene>
    <name evidence="13" type="ORF">PTSG_08456</name>
</gene>
<comment type="catalytic activity">
    <reaction evidence="9 10">
        <text>2 H2O2 = O2 + 2 H2O</text>
        <dbReference type="Rhea" id="RHEA:20309"/>
        <dbReference type="ChEBI" id="CHEBI:15377"/>
        <dbReference type="ChEBI" id="CHEBI:15379"/>
        <dbReference type="ChEBI" id="CHEBI:16240"/>
        <dbReference type="EC" id="1.11.1.6"/>
    </reaction>
</comment>
<dbReference type="Pfam" id="PF06628">
    <property type="entry name" value="Catalase-rel"/>
    <property type="match status" value="1"/>
</dbReference>
<comment type="similarity">
    <text evidence="1 10">Belongs to the catalase family.</text>
</comment>
<keyword evidence="3 10" id="KW-0575">Peroxidase</keyword>
<comment type="function">
    <text evidence="11">Catalyzes the degradation of hydrogen peroxide (H(2)O(2)) generated by peroxisomal oxidases to water and oxygen, thereby protecting cells from the toxic effects of hydrogen peroxide.</text>
</comment>
<dbReference type="Gene3D" id="2.30.29.30">
    <property type="entry name" value="Pleckstrin-homology domain (PH domain)/Phosphotyrosine-binding domain (PTB)"/>
    <property type="match status" value="1"/>
</dbReference>
<dbReference type="PANTHER" id="PTHR11465">
    <property type="entry name" value="CATALASE"/>
    <property type="match status" value="1"/>
</dbReference>
<dbReference type="InParanoid" id="F2UJR4"/>
<dbReference type="InterPro" id="IPR011993">
    <property type="entry name" value="PH-like_dom_sf"/>
</dbReference>
<dbReference type="GO" id="GO:0042542">
    <property type="term" value="P:response to hydrogen peroxide"/>
    <property type="evidence" value="ECO:0007669"/>
    <property type="project" value="TreeGrafter"/>
</dbReference>
<dbReference type="EC" id="1.11.1.6" evidence="2 10"/>
<dbReference type="Gene3D" id="2.40.180.10">
    <property type="entry name" value="Catalase core domain"/>
    <property type="match status" value="1"/>
</dbReference>
<dbReference type="RefSeq" id="XP_004990707.1">
    <property type="nucleotide sequence ID" value="XM_004990650.1"/>
</dbReference>
<keyword evidence="14" id="KW-1185">Reference proteome</keyword>
<keyword evidence="4 10" id="KW-0349">Heme</keyword>
<dbReference type="InterPro" id="IPR020835">
    <property type="entry name" value="Catalase_sf"/>
</dbReference>
<evidence type="ECO:0000256" key="1">
    <source>
        <dbReference type="ARBA" id="ARBA00005329"/>
    </source>
</evidence>
<dbReference type="FunFam" id="2.40.180.10:FF:000001">
    <property type="entry name" value="Catalase"/>
    <property type="match status" value="1"/>
</dbReference>
<dbReference type="Pfam" id="PF00199">
    <property type="entry name" value="Catalase"/>
    <property type="match status" value="1"/>
</dbReference>
<dbReference type="GO" id="GO:0020037">
    <property type="term" value="F:heme binding"/>
    <property type="evidence" value="ECO:0007669"/>
    <property type="project" value="InterPro"/>
</dbReference>
<dbReference type="InterPro" id="IPR024708">
    <property type="entry name" value="Catalase_AS"/>
</dbReference>
<dbReference type="SUPFAM" id="SSF50729">
    <property type="entry name" value="PH domain-like"/>
    <property type="match status" value="1"/>
</dbReference>
<dbReference type="FunCoup" id="F2UJR4">
    <property type="interactions" value="615"/>
</dbReference>
<evidence type="ECO:0000256" key="7">
    <source>
        <dbReference type="ARBA" id="ARBA00023004"/>
    </source>
</evidence>
<evidence type="ECO:0000256" key="9">
    <source>
        <dbReference type="ARBA" id="ARBA00049254"/>
    </source>
</evidence>
<evidence type="ECO:0000259" key="12">
    <source>
        <dbReference type="PROSITE" id="PS50003"/>
    </source>
</evidence>
<dbReference type="InterPro" id="IPR001849">
    <property type="entry name" value="PH_domain"/>
</dbReference>
<dbReference type="SMART" id="SM01060">
    <property type="entry name" value="Catalase"/>
    <property type="match status" value="1"/>
</dbReference>
<dbReference type="InterPro" id="IPR010582">
    <property type="entry name" value="Catalase_immune_responsive"/>
</dbReference>
<name>F2UJR4_SALR5</name>
<protein>
    <recommendedName>
        <fullName evidence="2 10">Catalase</fullName>
        <ecNumber evidence="2 10">1.11.1.6</ecNumber>
    </recommendedName>
</protein>
<evidence type="ECO:0000256" key="2">
    <source>
        <dbReference type="ARBA" id="ARBA00012314"/>
    </source>
</evidence>
<dbReference type="KEGG" id="sre:PTSG_08456"/>
<evidence type="ECO:0000256" key="8">
    <source>
        <dbReference type="ARBA" id="ARBA00023324"/>
    </source>
</evidence>
<dbReference type="GO" id="GO:0046872">
    <property type="term" value="F:metal ion binding"/>
    <property type="evidence" value="ECO:0007669"/>
    <property type="project" value="UniProtKB-KW"/>
</dbReference>
<dbReference type="PANTHER" id="PTHR11465:SF61">
    <property type="entry name" value="CATALASE"/>
    <property type="match status" value="1"/>
</dbReference>
<evidence type="ECO:0000256" key="10">
    <source>
        <dbReference type="RuleBase" id="RU000498"/>
    </source>
</evidence>
<dbReference type="InterPro" id="IPR002226">
    <property type="entry name" value="Catalase_haem_BS"/>
</dbReference>
<proteinExistence type="inferred from homology"/>
<dbReference type="PROSITE" id="PS50003">
    <property type="entry name" value="PH_DOMAIN"/>
    <property type="match status" value="1"/>
</dbReference>